<accession>A0AAW2ED37</accession>
<organism evidence="1 2">
    <name type="scientific">Cardiocondyla obscurior</name>
    <dbReference type="NCBI Taxonomy" id="286306"/>
    <lineage>
        <taxon>Eukaryota</taxon>
        <taxon>Metazoa</taxon>
        <taxon>Ecdysozoa</taxon>
        <taxon>Arthropoda</taxon>
        <taxon>Hexapoda</taxon>
        <taxon>Insecta</taxon>
        <taxon>Pterygota</taxon>
        <taxon>Neoptera</taxon>
        <taxon>Endopterygota</taxon>
        <taxon>Hymenoptera</taxon>
        <taxon>Apocrita</taxon>
        <taxon>Aculeata</taxon>
        <taxon>Formicoidea</taxon>
        <taxon>Formicidae</taxon>
        <taxon>Myrmicinae</taxon>
        <taxon>Cardiocondyla</taxon>
    </lineage>
</organism>
<name>A0AAW2ED37_9HYME</name>
<dbReference type="EMBL" id="JADYXP020000027">
    <property type="protein sequence ID" value="KAL0099567.1"/>
    <property type="molecule type" value="Genomic_DNA"/>
</dbReference>
<reference evidence="1 2" key="1">
    <citation type="submission" date="2023-03" db="EMBL/GenBank/DDBJ databases">
        <title>High recombination rates correlate with genetic variation in Cardiocondyla obscurior ants.</title>
        <authorList>
            <person name="Errbii M."/>
        </authorList>
    </citation>
    <scope>NUCLEOTIDE SEQUENCE [LARGE SCALE GENOMIC DNA]</scope>
    <source>
        <strain evidence="1">Alpha-2009</strain>
        <tissue evidence="1">Whole body</tissue>
    </source>
</reference>
<dbReference type="Proteomes" id="UP001430953">
    <property type="component" value="Unassembled WGS sequence"/>
</dbReference>
<sequence>MRTVYAIPPFISCMVLIRCHLIEILYIEHGRQPRMLENRDKTLSSNTSYKRKRSTSPFGKCVRRRWTEEEKTVAYGIFNHNITNKIQPSFKEIQKMKDENPTIFAERSCATIKTWINNQMKKNI</sequence>
<protein>
    <submittedName>
        <fullName evidence="1">Uncharacterized protein</fullName>
    </submittedName>
</protein>
<comment type="caution">
    <text evidence="1">The sequence shown here is derived from an EMBL/GenBank/DDBJ whole genome shotgun (WGS) entry which is preliminary data.</text>
</comment>
<proteinExistence type="predicted"/>
<keyword evidence="2" id="KW-1185">Reference proteome</keyword>
<evidence type="ECO:0000313" key="2">
    <source>
        <dbReference type="Proteomes" id="UP001430953"/>
    </source>
</evidence>
<gene>
    <name evidence="1" type="ORF">PUN28_019760</name>
</gene>
<evidence type="ECO:0000313" key="1">
    <source>
        <dbReference type="EMBL" id="KAL0099567.1"/>
    </source>
</evidence>
<dbReference type="AlphaFoldDB" id="A0AAW2ED37"/>